<proteinExistence type="predicted"/>
<keyword evidence="3" id="KW-1185">Reference proteome</keyword>
<gene>
    <name evidence="2" type="ORF">CcarbDRAFT_0675</name>
</gene>
<keyword evidence="1" id="KW-0732">Signal</keyword>
<reference evidence="2 3" key="1">
    <citation type="submission" date="2009-06" db="EMBL/GenBank/DDBJ databases">
        <title>The draft genome of Clostridium carboxidivorans P7.</title>
        <authorList>
            <consortium name="US DOE Joint Genome Institute (JGI-PGF)"/>
            <person name="Lucas S."/>
            <person name="Copeland A."/>
            <person name="Lapidus A."/>
            <person name="Glavina del Rio T."/>
            <person name="Tice H."/>
            <person name="Bruce D."/>
            <person name="Goodwin L."/>
            <person name="Pitluck S."/>
            <person name="Larimer F."/>
            <person name="Land M.L."/>
            <person name="Hauser L."/>
            <person name="Hemme C.L."/>
        </authorList>
    </citation>
    <scope>NUCLEOTIDE SEQUENCE [LARGE SCALE GENOMIC DNA]</scope>
    <source>
        <strain evidence="2 3">P7</strain>
    </source>
</reference>
<dbReference type="Proteomes" id="UP000004198">
    <property type="component" value="Unassembled WGS sequence"/>
</dbReference>
<dbReference type="EMBL" id="ACVI01000007">
    <property type="protein sequence ID" value="EET88852.1"/>
    <property type="molecule type" value="Genomic_DNA"/>
</dbReference>
<sequence>MKKIIGKAVFILVFIMTCCVSYGALSVSAAEDFNDMGNRAISDVNKVWMLQFRAPVDISSLSNNVSMQDLTDGGYVNVTVSAGDNENLAKVNPPSGGYKMSHKYKLTIWKNTKSKKGENLPKSVVLNFSLNSKDNNEYTTSANVLVAQAIPEIKKITISTNLPSVSKYKIYGNKNFFNIGDTCASLVAGNTVEVYLYDNKGNLLGTSILDVDSTQSNINIKVTLAN</sequence>
<dbReference type="STRING" id="536227.Ccar_25185"/>
<evidence type="ECO:0000313" key="2">
    <source>
        <dbReference type="EMBL" id="EET88852.1"/>
    </source>
</evidence>
<keyword evidence="2" id="KW-0378">Hydrolase</keyword>
<accession>C6PPF8</accession>
<evidence type="ECO:0000313" key="3">
    <source>
        <dbReference type="Proteomes" id="UP000004198"/>
    </source>
</evidence>
<dbReference type="RefSeq" id="WP_007059560.1">
    <property type="nucleotide sequence ID" value="NZ_ACVI01000007.1"/>
</dbReference>
<dbReference type="AlphaFoldDB" id="C6PPF8"/>
<feature type="signal peptide" evidence="1">
    <location>
        <begin position="1"/>
        <end position="29"/>
    </location>
</feature>
<comment type="caution">
    <text evidence="2">The sequence shown here is derived from an EMBL/GenBank/DDBJ whole genome shotgun (WGS) entry which is preliminary data.</text>
</comment>
<dbReference type="OrthoDB" id="1925112at2"/>
<protein>
    <submittedName>
        <fullName evidence="2">Hydrolase</fullName>
    </submittedName>
</protein>
<dbReference type="eggNOG" id="COG4886">
    <property type="taxonomic scope" value="Bacteria"/>
</dbReference>
<dbReference type="GO" id="GO:0016787">
    <property type="term" value="F:hydrolase activity"/>
    <property type="evidence" value="ECO:0007669"/>
    <property type="project" value="UniProtKB-KW"/>
</dbReference>
<evidence type="ECO:0000256" key="1">
    <source>
        <dbReference type="SAM" id="SignalP"/>
    </source>
</evidence>
<dbReference type="KEGG" id="cck:Ccar_25185"/>
<name>C6PPF8_9CLOT</name>
<dbReference type="PATRIC" id="fig|536227.13.peg.5208"/>
<organism evidence="2 3">
    <name type="scientific">Clostridium carboxidivorans P7</name>
    <dbReference type="NCBI Taxonomy" id="536227"/>
    <lineage>
        <taxon>Bacteria</taxon>
        <taxon>Bacillati</taxon>
        <taxon>Bacillota</taxon>
        <taxon>Clostridia</taxon>
        <taxon>Eubacteriales</taxon>
        <taxon>Clostridiaceae</taxon>
        <taxon>Clostridium</taxon>
    </lineage>
</organism>
<feature type="chain" id="PRO_5009951045" evidence="1">
    <location>
        <begin position="30"/>
        <end position="226"/>
    </location>
</feature>